<dbReference type="Pfam" id="PF13646">
    <property type="entry name" value="HEAT_2"/>
    <property type="match status" value="1"/>
</dbReference>
<dbReference type="HOGENOM" id="CLU_048399_0_0_9"/>
<dbReference type="EMBL" id="ACZL01000021">
    <property type="protein sequence ID" value="EHI55515.1"/>
    <property type="molecule type" value="Genomic_DNA"/>
</dbReference>
<sequence>MKKRNLYRPAIMLAACILLAGMTSCSKKEDTPTVQAESSKDKSSADKTLNEAKKESEEELDYANMSAEDLVKDFIDKKELSDEDWLWLVSTYRYVPINDKLELEGNITSKAFSILDEKNISYGSSKEGIKKLVKSEYPQLRGKGYEFMGTLFGLSYEELSLAKEGIKTEKDPFVLKYLIAAVGNNGTDPEVGAFLLDMAKHENAGVRAAAATWIGTSSNKGMEGAVETLIELMKDKDLEVAGSACGSCGALHDDSFVEPIKEILNDDTKYELHEDCIYSLAEMWLDYPVHQYTSEPAYRATLEYFKKTPRTDDVPYWGTITDISHIAESNFEAWKNKASYYNAEEIVAVMKEILQDPKVNWIGRSGAIDVILAHGGKEAFESLEPIINGLSDEDARFVQESYQRKKLDN</sequence>
<accession>G5GI40</accession>
<comment type="caution">
    <text evidence="3">The sequence shown here is derived from an EMBL/GenBank/DDBJ whole genome shotgun (WGS) entry which is preliminary data.</text>
</comment>
<dbReference type="OrthoDB" id="2016229at2"/>
<name>G5GI40_9FIRM</name>
<evidence type="ECO:0000256" key="1">
    <source>
        <dbReference type="SAM" id="MobiDB-lite"/>
    </source>
</evidence>
<feature type="chain" id="PRO_5038616429" description="HEAT repeat domain-containing protein" evidence="2">
    <location>
        <begin position="21"/>
        <end position="409"/>
    </location>
</feature>
<proteinExistence type="predicted"/>
<dbReference type="Proteomes" id="UP000003011">
    <property type="component" value="Unassembled WGS sequence"/>
</dbReference>
<dbReference type="InterPro" id="IPR011989">
    <property type="entry name" value="ARM-like"/>
</dbReference>
<reference evidence="3 4" key="1">
    <citation type="submission" date="2011-08" db="EMBL/GenBank/DDBJ databases">
        <title>The Genome Sequence of Johnsonella ignava ATCC 51276.</title>
        <authorList>
            <consortium name="The Broad Institute Genome Sequencing Platform"/>
            <person name="Earl A."/>
            <person name="Ward D."/>
            <person name="Feldgarden M."/>
            <person name="Gevers D."/>
            <person name="Izard J."/>
            <person name="Blanton J.M."/>
            <person name="Baranova O.V."/>
            <person name="Dewhirst F.E."/>
            <person name="Young S.K."/>
            <person name="Zeng Q."/>
            <person name="Gargeya S."/>
            <person name="Fitzgerald M."/>
            <person name="Haas B."/>
            <person name="Abouelleil A."/>
            <person name="Alvarado L."/>
            <person name="Arachchi H.M."/>
            <person name="Berlin A."/>
            <person name="Brown A."/>
            <person name="Chapman S.B."/>
            <person name="Chen Z."/>
            <person name="Dunbar C."/>
            <person name="Freedman E."/>
            <person name="Gearin G."/>
            <person name="Gellesch M."/>
            <person name="Goldberg J."/>
            <person name="Griggs A."/>
            <person name="Gujja S."/>
            <person name="Heiman D."/>
            <person name="Howarth C."/>
            <person name="Larson L."/>
            <person name="Lui A."/>
            <person name="MacDonald P.J.P."/>
            <person name="Montmayeur A."/>
            <person name="Murphy C."/>
            <person name="Neiman D."/>
            <person name="Pearson M."/>
            <person name="Priest M."/>
            <person name="Roberts A."/>
            <person name="Saif S."/>
            <person name="Shea T."/>
            <person name="Shenoy N."/>
            <person name="Sisk P."/>
            <person name="Stolte C."/>
            <person name="Sykes S."/>
            <person name="Wortman J."/>
            <person name="Nusbaum C."/>
            <person name="Birren B."/>
        </authorList>
    </citation>
    <scope>NUCLEOTIDE SEQUENCE [LARGE SCALE GENOMIC DNA]</scope>
    <source>
        <strain evidence="3 4">ATCC 51276</strain>
    </source>
</reference>
<keyword evidence="2" id="KW-0732">Signal</keyword>
<protein>
    <recommendedName>
        <fullName evidence="5">HEAT repeat domain-containing protein</fullName>
    </recommendedName>
</protein>
<dbReference type="RefSeq" id="WP_005540701.1">
    <property type="nucleotide sequence ID" value="NZ_JH378832.1"/>
</dbReference>
<evidence type="ECO:0000313" key="4">
    <source>
        <dbReference type="Proteomes" id="UP000003011"/>
    </source>
</evidence>
<evidence type="ECO:0000256" key="2">
    <source>
        <dbReference type="SAM" id="SignalP"/>
    </source>
</evidence>
<feature type="region of interest" description="Disordered" evidence="1">
    <location>
        <begin position="29"/>
        <end position="58"/>
    </location>
</feature>
<organism evidence="3 4">
    <name type="scientific">Johnsonella ignava ATCC 51276</name>
    <dbReference type="NCBI Taxonomy" id="679200"/>
    <lineage>
        <taxon>Bacteria</taxon>
        <taxon>Bacillati</taxon>
        <taxon>Bacillota</taxon>
        <taxon>Clostridia</taxon>
        <taxon>Lachnospirales</taxon>
        <taxon>Lachnospiraceae</taxon>
        <taxon>Johnsonella</taxon>
    </lineage>
</organism>
<evidence type="ECO:0008006" key="5">
    <source>
        <dbReference type="Google" id="ProtNLM"/>
    </source>
</evidence>
<dbReference type="SUPFAM" id="SSF48371">
    <property type="entry name" value="ARM repeat"/>
    <property type="match status" value="1"/>
</dbReference>
<feature type="compositionally biased region" description="Basic and acidic residues" evidence="1">
    <location>
        <begin position="38"/>
        <end position="56"/>
    </location>
</feature>
<evidence type="ECO:0000313" key="3">
    <source>
        <dbReference type="EMBL" id="EHI55515.1"/>
    </source>
</evidence>
<dbReference type="AlphaFoldDB" id="G5GI40"/>
<dbReference type="PROSITE" id="PS51257">
    <property type="entry name" value="PROKAR_LIPOPROTEIN"/>
    <property type="match status" value="1"/>
</dbReference>
<dbReference type="InterPro" id="IPR016024">
    <property type="entry name" value="ARM-type_fold"/>
</dbReference>
<gene>
    <name evidence="3" type="ORF">HMPREF9333_01230</name>
</gene>
<dbReference type="eggNOG" id="ENOG502Z9U8">
    <property type="taxonomic scope" value="Bacteria"/>
</dbReference>
<keyword evidence="4" id="KW-1185">Reference proteome</keyword>
<dbReference type="Gene3D" id="1.25.10.10">
    <property type="entry name" value="Leucine-rich Repeat Variant"/>
    <property type="match status" value="1"/>
</dbReference>
<dbReference type="STRING" id="679200.HMPREF9333_01230"/>
<feature type="signal peptide" evidence="2">
    <location>
        <begin position="1"/>
        <end position="20"/>
    </location>
</feature>